<evidence type="ECO:0000313" key="2">
    <source>
        <dbReference type="Proteomes" id="UP001422074"/>
    </source>
</evidence>
<dbReference type="Proteomes" id="UP001422074">
    <property type="component" value="Unassembled WGS sequence"/>
</dbReference>
<dbReference type="EMBL" id="JBDFRB010000005">
    <property type="protein sequence ID" value="MEN2744420.1"/>
    <property type="molecule type" value="Genomic_DNA"/>
</dbReference>
<sequence>MGATDFAAAFDKLHYFAADARDKGSTYERLVKRHVGLESKYADRFSDACPSRDWPVHNGHATQQLTTTATTTLHSTYRLNSQAWTAAPTSPHQSTTGEHS</sequence>
<organism evidence="1 2">
    <name type="scientific">Sinomonas halotolerans</name>
    <dbReference type="NCBI Taxonomy" id="1644133"/>
    <lineage>
        <taxon>Bacteria</taxon>
        <taxon>Bacillati</taxon>
        <taxon>Actinomycetota</taxon>
        <taxon>Actinomycetes</taxon>
        <taxon>Micrococcales</taxon>
        <taxon>Micrococcaceae</taxon>
        <taxon>Sinomonas</taxon>
    </lineage>
</organism>
<comment type="caution">
    <text evidence="1">The sequence shown here is derived from an EMBL/GenBank/DDBJ whole genome shotgun (WGS) entry which is preliminary data.</text>
</comment>
<evidence type="ECO:0000313" key="1">
    <source>
        <dbReference type="EMBL" id="MEN2744420.1"/>
    </source>
</evidence>
<accession>A0ABU9WZ27</accession>
<reference evidence="1 2" key="1">
    <citation type="submission" date="2024-05" db="EMBL/GenBank/DDBJ databases">
        <title>Sinomonas sp. nov., isolated from a waste landfill.</title>
        <authorList>
            <person name="Zhao Y."/>
        </authorList>
    </citation>
    <scope>NUCLEOTIDE SEQUENCE [LARGE SCALE GENOMIC DNA]</scope>
    <source>
        <strain evidence="1 2">CCTCC AB2014300</strain>
    </source>
</reference>
<proteinExistence type="predicted"/>
<name>A0ABU9WZ27_9MICC</name>
<protein>
    <submittedName>
        <fullName evidence="1">Uncharacterized protein</fullName>
    </submittedName>
</protein>
<gene>
    <name evidence="1" type="ORF">ABCQ75_07685</name>
</gene>
<dbReference type="RefSeq" id="WP_345884427.1">
    <property type="nucleotide sequence ID" value="NZ_JBDFRB010000005.1"/>
</dbReference>
<keyword evidence="2" id="KW-1185">Reference proteome</keyword>